<dbReference type="GO" id="GO:0032259">
    <property type="term" value="P:methylation"/>
    <property type="evidence" value="ECO:0007669"/>
    <property type="project" value="UniProtKB-KW"/>
</dbReference>
<proteinExistence type="predicted"/>
<dbReference type="InterPro" id="IPR003726">
    <property type="entry name" value="HCY_dom"/>
</dbReference>
<dbReference type="UniPathway" id="UPA00051">
    <property type="reaction ID" value="UER00083"/>
</dbReference>
<dbReference type="PROSITE" id="PS50970">
    <property type="entry name" value="HCY"/>
    <property type="match status" value="1"/>
</dbReference>
<accession>A0A1B6C7R6</accession>
<keyword evidence="4 6" id="KW-0862">Zinc</keyword>
<evidence type="ECO:0000256" key="6">
    <source>
        <dbReference type="PROSITE-ProRule" id="PRU00333"/>
    </source>
</evidence>
<comment type="cofactor">
    <cofactor evidence="6">
        <name>Zn(2+)</name>
        <dbReference type="ChEBI" id="CHEBI:29105"/>
    </cofactor>
</comment>
<dbReference type="PIRSF" id="PIRSF037505">
    <property type="entry name" value="Betaine_HMT"/>
    <property type="match status" value="1"/>
</dbReference>
<evidence type="ECO:0000256" key="3">
    <source>
        <dbReference type="ARBA" id="ARBA00022723"/>
    </source>
</evidence>
<keyword evidence="2 6" id="KW-0808">Transferase</keyword>
<gene>
    <name evidence="8" type="ORF">g.26966</name>
</gene>
<feature type="binding site" evidence="6">
    <location>
        <position position="217"/>
    </location>
    <ligand>
        <name>Zn(2+)</name>
        <dbReference type="ChEBI" id="CHEBI:29105"/>
    </ligand>
</feature>
<feature type="binding site" evidence="6">
    <location>
        <position position="280"/>
    </location>
    <ligand>
        <name>Zn(2+)</name>
        <dbReference type="ChEBI" id="CHEBI:29105"/>
    </ligand>
</feature>
<evidence type="ECO:0000256" key="4">
    <source>
        <dbReference type="ARBA" id="ARBA00022833"/>
    </source>
</evidence>
<dbReference type="GO" id="GO:0033528">
    <property type="term" value="P:S-methylmethionine cycle"/>
    <property type="evidence" value="ECO:0007669"/>
    <property type="project" value="TreeGrafter"/>
</dbReference>
<dbReference type="EMBL" id="GEDC01027834">
    <property type="protein sequence ID" value="JAS09464.1"/>
    <property type="molecule type" value="Transcribed_RNA"/>
</dbReference>
<protein>
    <recommendedName>
        <fullName evidence="7">Hcy-binding domain-containing protein</fullName>
    </recommendedName>
</protein>
<name>A0A1B6C7R6_9HEMI</name>
<evidence type="ECO:0000313" key="8">
    <source>
        <dbReference type="EMBL" id="JAS09464.1"/>
    </source>
</evidence>
<dbReference type="NCBIfam" id="NF007020">
    <property type="entry name" value="PRK09485.1"/>
    <property type="match status" value="1"/>
</dbReference>
<comment type="pathway">
    <text evidence="5">Amino-acid biosynthesis; L-methionine biosynthesis via de novo pathway.</text>
</comment>
<dbReference type="PANTHER" id="PTHR46015">
    <property type="entry name" value="ZGC:172121"/>
    <property type="match status" value="1"/>
</dbReference>
<keyword evidence="1 6" id="KW-0489">Methyltransferase</keyword>
<evidence type="ECO:0000256" key="1">
    <source>
        <dbReference type="ARBA" id="ARBA00022603"/>
    </source>
</evidence>
<dbReference type="InterPro" id="IPR051486">
    <property type="entry name" value="Hcy_S-methyltransferase"/>
</dbReference>
<evidence type="ECO:0000256" key="5">
    <source>
        <dbReference type="ARBA" id="ARBA00034478"/>
    </source>
</evidence>
<sequence>MVLLLDGGFESQLIKHVKKIERNPLWCSKYLYTLPNLVVQTHYDYVKAGADIITTNTFQANLKGFQEHLNLSEEESIHMISKAVDLVHEAVKMADSDRKILVAGSIGPYGASLLDGSEYRGDYIDQISEDELIAWHEPRIKTLVEKKVDLLAVETIPSLKEALIILKILKNYPEQKAWISFSIKDNDHIGNGQKFVEVVKECWNEGSVQLVAMGMNCLHPDLVAPLLKSVEHLNIPMIVYPNSGEIWEDGIGYTNKEKTKPLVTYLPEWLELGVQYIGGCCQSTDEDIHEMRKYLNSNQ</sequence>
<dbReference type="AlphaFoldDB" id="A0A1B6C7R6"/>
<evidence type="ECO:0000259" key="7">
    <source>
        <dbReference type="PROSITE" id="PS50970"/>
    </source>
</evidence>
<dbReference type="Pfam" id="PF02574">
    <property type="entry name" value="S-methyl_trans"/>
    <property type="match status" value="1"/>
</dbReference>
<dbReference type="GO" id="GO:0008898">
    <property type="term" value="F:S-adenosylmethionine-homocysteine S-methyltransferase activity"/>
    <property type="evidence" value="ECO:0007669"/>
    <property type="project" value="TreeGrafter"/>
</dbReference>
<dbReference type="Gene3D" id="3.20.20.330">
    <property type="entry name" value="Homocysteine-binding-like domain"/>
    <property type="match status" value="1"/>
</dbReference>
<feature type="binding site" evidence="6">
    <location>
        <position position="281"/>
    </location>
    <ligand>
        <name>Zn(2+)</name>
        <dbReference type="ChEBI" id="CHEBI:29105"/>
    </ligand>
</feature>
<evidence type="ECO:0000256" key="2">
    <source>
        <dbReference type="ARBA" id="ARBA00022679"/>
    </source>
</evidence>
<dbReference type="GO" id="GO:0009086">
    <property type="term" value="P:methionine biosynthetic process"/>
    <property type="evidence" value="ECO:0007669"/>
    <property type="project" value="InterPro"/>
</dbReference>
<dbReference type="InterPro" id="IPR036589">
    <property type="entry name" value="HCY_dom_sf"/>
</dbReference>
<reference evidence="8" key="1">
    <citation type="submission" date="2015-12" db="EMBL/GenBank/DDBJ databases">
        <title>De novo transcriptome assembly of four potential Pierce s Disease insect vectors from Arizona vineyards.</title>
        <authorList>
            <person name="Tassone E.E."/>
        </authorList>
    </citation>
    <scope>NUCLEOTIDE SEQUENCE</scope>
</reference>
<dbReference type="InterPro" id="IPR017226">
    <property type="entry name" value="BHMT-like"/>
</dbReference>
<dbReference type="GO" id="GO:0008270">
    <property type="term" value="F:zinc ion binding"/>
    <property type="evidence" value="ECO:0007669"/>
    <property type="project" value="InterPro"/>
</dbReference>
<feature type="domain" description="Hcy-binding" evidence="7">
    <location>
        <begin position="1"/>
        <end position="295"/>
    </location>
</feature>
<dbReference type="SUPFAM" id="SSF82282">
    <property type="entry name" value="Homocysteine S-methyltransferase"/>
    <property type="match status" value="1"/>
</dbReference>
<dbReference type="PANTHER" id="PTHR46015:SF1">
    <property type="entry name" value="HOMOCYSTEINE S-METHYLTRANSFERASE-LIKE ISOFORM 1"/>
    <property type="match status" value="1"/>
</dbReference>
<keyword evidence="3 6" id="KW-0479">Metal-binding</keyword>
<organism evidence="8">
    <name type="scientific">Clastoptera arizonana</name>
    <name type="common">Arizona spittle bug</name>
    <dbReference type="NCBI Taxonomy" id="38151"/>
    <lineage>
        <taxon>Eukaryota</taxon>
        <taxon>Metazoa</taxon>
        <taxon>Ecdysozoa</taxon>
        <taxon>Arthropoda</taxon>
        <taxon>Hexapoda</taxon>
        <taxon>Insecta</taxon>
        <taxon>Pterygota</taxon>
        <taxon>Neoptera</taxon>
        <taxon>Paraneoptera</taxon>
        <taxon>Hemiptera</taxon>
        <taxon>Auchenorrhyncha</taxon>
        <taxon>Cercopoidea</taxon>
        <taxon>Clastopteridae</taxon>
        <taxon>Clastoptera</taxon>
    </lineage>
</organism>